<dbReference type="Proteomes" id="UP000593812">
    <property type="component" value="Chromosome"/>
</dbReference>
<dbReference type="SUPFAM" id="SSF47203">
    <property type="entry name" value="Acyl-CoA dehydrogenase C-terminal domain-like"/>
    <property type="match status" value="1"/>
</dbReference>
<dbReference type="GO" id="GO:0016627">
    <property type="term" value="F:oxidoreductase activity, acting on the CH-CH group of donors"/>
    <property type="evidence" value="ECO:0007669"/>
    <property type="project" value="InterPro"/>
</dbReference>
<gene>
    <name evidence="1" type="ORF">G0027_04605</name>
</gene>
<protein>
    <submittedName>
        <fullName evidence="1">Acyl-CoA dehydrogenase</fullName>
    </submittedName>
</protein>
<accession>A0A7S6VP19</accession>
<dbReference type="InterPro" id="IPR046373">
    <property type="entry name" value="Acyl-CoA_Oxase/DH_mid-dom_sf"/>
</dbReference>
<sequence>MDQILAEFEQQTAPTAEDYVTTLRRLLAVSPEFPHPGRGQTLLRWQLLAKVAATDLTLVKWLESHFDALSILNELQIQSVPAGWWAVWAAEGHPQPVQYEQGYCSGYKAWCSAAYAVDFGLMTYRGADGQSQLLMVEMQQPSIQVDDSSWQAIGMQQTATATIHFQYTPATRIAQPGDYLNRPGFWHGAAGVAACWYGATVRLAEYLQQHVQQKTHAYHELYLGEVSTRLAVTRQFFTHVAAQIDAAPAHSHELIIRMLRAQVEDTALLVLEKVGKALGARPFCQQAHFARLAADLPVFLRQSHAAFDLAAIGRLSLQEGQTWQL</sequence>
<dbReference type="RefSeq" id="WP_180192152.1">
    <property type="nucleotide sequence ID" value="NZ_CP048654.1"/>
</dbReference>
<dbReference type="EMBL" id="CP048654">
    <property type="protein sequence ID" value="QOW42195.1"/>
    <property type="molecule type" value="Genomic_DNA"/>
</dbReference>
<dbReference type="SUPFAM" id="SSF56645">
    <property type="entry name" value="Acyl-CoA dehydrogenase NM domain-like"/>
    <property type="match status" value="1"/>
</dbReference>
<dbReference type="AlphaFoldDB" id="A0A7S6VP19"/>
<evidence type="ECO:0000313" key="2">
    <source>
        <dbReference type="Proteomes" id="UP000593812"/>
    </source>
</evidence>
<dbReference type="InterPro" id="IPR036250">
    <property type="entry name" value="AcylCo_DH-like_C"/>
</dbReference>
<evidence type="ECO:0000313" key="1">
    <source>
        <dbReference type="EMBL" id="QOW42195.1"/>
    </source>
</evidence>
<dbReference type="InterPro" id="IPR009100">
    <property type="entry name" value="AcylCoA_DH/oxidase_NM_dom_sf"/>
</dbReference>
<name>A0A7S6VP19_9GAMM</name>
<reference evidence="1 2" key="1">
    <citation type="submission" date="2020-02" db="EMBL/GenBank/DDBJ databases">
        <title>Tigecycline-resistant Acinetobacter species from pigs and migratory birds.</title>
        <authorList>
            <person name="Chen C."/>
            <person name="Sun J."/>
            <person name="Liao X.-P."/>
            <person name="Liu Y.-H."/>
        </authorList>
    </citation>
    <scope>NUCLEOTIDE SEQUENCE [LARGE SCALE GENOMIC DNA]</scope>
    <source>
        <strain evidence="1 2">C15_T</strain>
    </source>
</reference>
<dbReference type="Gene3D" id="2.40.110.10">
    <property type="entry name" value="Butyryl-CoA Dehydrogenase, subunit A, domain 2"/>
    <property type="match status" value="1"/>
</dbReference>
<dbReference type="Gene3D" id="1.20.140.10">
    <property type="entry name" value="Butyryl-CoA Dehydrogenase, subunit A, domain 3"/>
    <property type="match status" value="1"/>
</dbReference>
<organism evidence="1 2">
    <name type="scientific">Acinetobacter indicus</name>
    <dbReference type="NCBI Taxonomy" id="756892"/>
    <lineage>
        <taxon>Bacteria</taxon>
        <taxon>Pseudomonadati</taxon>
        <taxon>Pseudomonadota</taxon>
        <taxon>Gammaproteobacteria</taxon>
        <taxon>Moraxellales</taxon>
        <taxon>Moraxellaceae</taxon>
        <taxon>Acinetobacter</taxon>
    </lineage>
</organism>
<proteinExistence type="predicted"/>